<protein>
    <submittedName>
        <fullName evidence="1">Bacterial MORN repeat-containing protein</fullName>
    </submittedName>
</protein>
<accession>D2XAS6</accession>
<sequence length="203" mass="24111">MNSLENLCFGKVRRLFEEKEIKVEQFRSLPENLLERVCGFIPTPQQIRVLGVCVRWMRGVLREKGFYVNGKLEGPFIKWDEQGRVLEQAEYKAGMKEGERVLYEPSVNRVYSIETYRQDILHGESVTFVEGRPYCKTKYSRGELHGERLLYFPDTQEGEEQKVWKQKCYHRGLKDGRFFWFDQQGCVTKEELWVRGILVNDVR</sequence>
<name>D2XAS6_GBMV</name>
<organismHost>
    <name type="scientific">Acanthamoeba</name>
    <dbReference type="NCBI Taxonomy" id="5754"/>
</organismHost>
<evidence type="ECO:0000313" key="1">
    <source>
        <dbReference type="EMBL" id="ADB04053.1"/>
    </source>
</evidence>
<dbReference type="KEGG" id="vg:8746516"/>
<organism evidence="1 2">
    <name type="scientific">Marseillevirus marseillevirus</name>
    <name type="common">GBM</name>
    <dbReference type="NCBI Taxonomy" id="694581"/>
    <lineage>
        <taxon>Viruses</taxon>
        <taxon>Varidnaviria</taxon>
        <taxon>Bamfordvirae</taxon>
        <taxon>Nucleocytoviricota</taxon>
        <taxon>Megaviricetes</taxon>
        <taxon>Pimascovirales</taxon>
        <taxon>Pimascovirales incertae sedis</taxon>
        <taxon>Marseilleviridae</taxon>
        <taxon>Marseillevirus</taxon>
        <taxon>Marseillevirus massiliense</taxon>
    </lineage>
</organism>
<evidence type="ECO:0000313" key="2">
    <source>
        <dbReference type="Proteomes" id="UP000029780"/>
    </source>
</evidence>
<reference evidence="1 2" key="1">
    <citation type="journal article" date="2009" name="Proc. Natl. Acad. Sci. U.S.A.">
        <title>Giant Marseillevirus highlights the role of amoebae as a melting pot in emergence of chimeric microorganisms.</title>
        <authorList>
            <person name="Boyer M."/>
            <person name="Yutin N."/>
            <person name="Pagnier I."/>
            <person name="Barrassi L."/>
            <person name="Fournous G."/>
            <person name="Espinosa L."/>
            <person name="Robert C."/>
            <person name="Azza S."/>
            <person name="Sun S."/>
            <person name="Rossmann M.G."/>
            <person name="Suzan-Monti M."/>
            <person name="La Scola B."/>
            <person name="Koonin E.V."/>
            <person name="Raoult D."/>
        </authorList>
    </citation>
    <scope>NUCLEOTIDE SEQUENCE [LARGE SCALE GENOMIC DNA]</scope>
    <source>
        <strain evidence="1 2">T19</strain>
    </source>
</reference>
<dbReference type="GeneID" id="8746516"/>
<gene>
    <name evidence="1" type="ORF">MAR_ORF279</name>
</gene>
<dbReference type="Gene3D" id="2.20.110.10">
    <property type="entry name" value="Histone H3 K4-specific methyltransferase SET7/9 N-terminal domain"/>
    <property type="match status" value="1"/>
</dbReference>
<keyword evidence="2" id="KW-1185">Reference proteome</keyword>
<proteinExistence type="predicted"/>
<dbReference type="SUPFAM" id="SSF82185">
    <property type="entry name" value="Histone H3 K4-specific methyltransferase SET7/9 N-terminal domain"/>
    <property type="match status" value="1"/>
</dbReference>
<dbReference type="Proteomes" id="UP000029780">
    <property type="component" value="Segment"/>
</dbReference>
<dbReference type="OrthoDB" id="18280at10239"/>
<dbReference type="RefSeq" id="YP_003407015.1">
    <property type="nucleotide sequence ID" value="NC_013756.1"/>
</dbReference>
<dbReference type="EMBL" id="GU071086">
    <property type="protein sequence ID" value="ADB04053.1"/>
    <property type="molecule type" value="Genomic_DNA"/>
</dbReference>